<sequence length="99" mass="11078">MSEQEPSGDELDRDTITGNDIANWLNANGPEWVLKFEPLGEDTEYLGFVDGRFKLATDDEVIPIALDYFSDLADRARTVEYVAVEDSPFSPGDDDEDDD</sequence>
<dbReference type="RefSeq" id="WP_379703822.1">
    <property type="nucleotide sequence ID" value="NZ_JBHTAT010000001.1"/>
</dbReference>
<reference evidence="1 2" key="1">
    <citation type="journal article" date="2019" name="Int. J. Syst. Evol. Microbiol.">
        <title>The Global Catalogue of Microorganisms (GCM) 10K type strain sequencing project: providing services to taxonomists for standard genome sequencing and annotation.</title>
        <authorList>
            <consortium name="The Broad Institute Genomics Platform"/>
            <consortium name="The Broad Institute Genome Sequencing Center for Infectious Disease"/>
            <person name="Wu L."/>
            <person name="Ma J."/>
        </authorList>
    </citation>
    <scope>NUCLEOTIDE SEQUENCE [LARGE SCALE GENOMIC DNA]</scope>
    <source>
        <strain evidence="1 2">GX21</strain>
    </source>
</reference>
<proteinExistence type="predicted"/>
<organism evidence="1 2">
    <name type="scientific">Haloplanus litoreus</name>
    <dbReference type="NCBI Taxonomy" id="767515"/>
    <lineage>
        <taxon>Archaea</taxon>
        <taxon>Methanobacteriati</taxon>
        <taxon>Methanobacteriota</taxon>
        <taxon>Stenosarchaea group</taxon>
        <taxon>Halobacteria</taxon>
        <taxon>Halobacteriales</taxon>
        <taxon>Haloferacaceae</taxon>
        <taxon>Haloplanus</taxon>
    </lineage>
</organism>
<keyword evidence="2" id="KW-1185">Reference proteome</keyword>
<dbReference type="Proteomes" id="UP001596434">
    <property type="component" value="Unassembled WGS sequence"/>
</dbReference>
<name>A0ABD5ZYP0_9EURY</name>
<dbReference type="AlphaFoldDB" id="A0ABD5ZYP0"/>
<protein>
    <submittedName>
        <fullName evidence="1">Uncharacterized protein</fullName>
    </submittedName>
</protein>
<evidence type="ECO:0000313" key="2">
    <source>
        <dbReference type="Proteomes" id="UP001596434"/>
    </source>
</evidence>
<evidence type="ECO:0000313" key="1">
    <source>
        <dbReference type="EMBL" id="MFC7255596.1"/>
    </source>
</evidence>
<dbReference type="GeneID" id="96953962"/>
<accession>A0ABD5ZYP0</accession>
<dbReference type="EMBL" id="JBHTAT010000001">
    <property type="protein sequence ID" value="MFC7255596.1"/>
    <property type="molecule type" value="Genomic_DNA"/>
</dbReference>
<comment type="caution">
    <text evidence="1">The sequence shown here is derived from an EMBL/GenBank/DDBJ whole genome shotgun (WGS) entry which is preliminary data.</text>
</comment>
<gene>
    <name evidence="1" type="ORF">ACFQKE_09890</name>
</gene>